<dbReference type="InterPro" id="IPR036390">
    <property type="entry name" value="WH_DNA-bd_sf"/>
</dbReference>
<reference evidence="5 6" key="1">
    <citation type="submission" date="2017-09" db="EMBL/GenBank/DDBJ databases">
        <authorList>
            <person name="Ehlers B."/>
            <person name="Leendertz F.H."/>
        </authorList>
    </citation>
    <scope>NUCLEOTIDE SEQUENCE [LARGE SCALE GENOMIC DNA]</scope>
    <source>
        <strain evidence="5 6">DSM 18289</strain>
    </source>
</reference>
<dbReference type="OrthoDB" id="9814815at2"/>
<dbReference type="PANTHER" id="PTHR30363">
    <property type="entry name" value="HTH-TYPE TRANSCRIPTIONAL REGULATOR SRLR-RELATED"/>
    <property type="match status" value="1"/>
</dbReference>
<keyword evidence="2" id="KW-0805">Transcription regulation</keyword>
<dbReference type="RefSeq" id="WP_097152358.1">
    <property type="nucleotide sequence ID" value="NZ_OBEL01000001.1"/>
</dbReference>
<name>A0A285NDM6_9HYPH</name>
<accession>A0A285NDM6</accession>
<dbReference type="AlphaFoldDB" id="A0A285NDM6"/>
<protein>
    <submittedName>
        <fullName evidence="5">Transcriptional regulator, DeoR family</fullName>
    </submittedName>
</protein>
<feature type="domain" description="HTH deoR-type" evidence="4">
    <location>
        <begin position="6"/>
        <end position="61"/>
    </location>
</feature>
<dbReference type="InterPro" id="IPR037171">
    <property type="entry name" value="NagB/RpiA_transferase-like"/>
</dbReference>
<dbReference type="Pfam" id="PF00455">
    <property type="entry name" value="DeoRC"/>
    <property type="match status" value="1"/>
</dbReference>
<dbReference type="GO" id="GO:0003700">
    <property type="term" value="F:DNA-binding transcription factor activity"/>
    <property type="evidence" value="ECO:0007669"/>
    <property type="project" value="InterPro"/>
</dbReference>
<evidence type="ECO:0000256" key="2">
    <source>
        <dbReference type="ARBA" id="ARBA00023015"/>
    </source>
</evidence>
<dbReference type="PROSITE" id="PS51000">
    <property type="entry name" value="HTH_DEOR_2"/>
    <property type="match status" value="1"/>
</dbReference>
<dbReference type="Pfam" id="PF08220">
    <property type="entry name" value="HTH_DeoR"/>
    <property type="match status" value="1"/>
</dbReference>
<organism evidence="5 6">
    <name type="scientific">Cohaesibacter gelatinilyticus</name>
    <dbReference type="NCBI Taxonomy" id="372072"/>
    <lineage>
        <taxon>Bacteria</taxon>
        <taxon>Pseudomonadati</taxon>
        <taxon>Pseudomonadota</taxon>
        <taxon>Alphaproteobacteria</taxon>
        <taxon>Hyphomicrobiales</taxon>
        <taxon>Cohaesibacteraceae</taxon>
    </lineage>
</organism>
<keyword evidence="6" id="KW-1185">Reference proteome</keyword>
<evidence type="ECO:0000313" key="6">
    <source>
        <dbReference type="Proteomes" id="UP000219439"/>
    </source>
</evidence>
<dbReference type="SUPFAM" id="SSF46785">
    <property type="entry name" value="Winged helix' DNA-binding domain"/>
    <property type="match status" value="1"/>
</dbReference>
<dbReference type="SMART" id="SM01134">
    <property type="entry name" value="DeoRC"/>
    <property type="match status" value="1"/>
</dbReference>
<proteinExistence type="predicted"/>
<keyword evidence="3" id="KW-0804">Transcription</keyword>
<dbReference type="SUPFAM" id="SSF100950">
    <property type="entry name" value="NagB/RpiA/CoA transferase-like"/>
    <property type="match status" value="1"/>
</dbReference>
<dbReference type="PANTHER" id="PTHR30363:SF4">
    <property type="entry name" value="GLYCEROL-3-PHOSPHATE REGULON REPRESSOR"/>
    <property type="match status" value="1"/>
</dbReference>
<dbReference type="InterPro" id="IPR050313">
    <property type="entry name" value="Carb_Metab_HTH_regulators"/>
</dbReference>
<evidence type="ECO:0000256" key="3">
    <source>
        <dbReference type="ARBA" id="ARBA00023163"/>
    </source>
</evidence>
<evidence type="ECO:0000313" key="5">
    <source>
        <dbReference type="EMBL" id="SNZ07592.1"/>
    </source>
</evidence>
<dbReference type="Proteomes" id="UP000219439">
    <property type="component" value="Unassembled WGS sequence"/>
</dbReference>
<dbReference type="Gene3D" id="3.40.50.1360">
    <property type="match status" value="1"/>
</dbReference>
<dbReference type="InterPro" id="IPR014036">
    <property type="entry name" value="DeoR-like_C"/>
</dbReference>
<evidence type="ECO:0000259" key="4">
    <source>
        <dbReference type="PROSITE" id="PS51000"/>
    </source>
</evidence>
<dbReference type="InterPro" id="IPR036388">
    <property type="entry name" value="WH-like_DNA-bd_sf"/>
</dbReference>
<evidence type="ECO:0000256" key="1">
    <source>
        <dbReference type="ARBA" id="ARBA00022491"/>
    </source>
</evidence>
<dbReference type="EMBL" id="OBEL01000001">
    <property type="protein sequence ID" value="SNZ07592.1"/>
    <property type="molecule type" value="Genomic_DNA"/>
</dbReference>
<keyword evidence="1" id="KW-0678">Repressor</keyword>
<gene>
    <name evidence="5" type="ORF">SAMN06265368_1127</name>
</gene>
<dbReference type="InterPro" id="IPR001034">
    <property type="entry name" value="DeoR_HTH"/>
</dbReference>
<sequence>MRREDLNRRRDQIIALLAANGELTATDLAKRLDVSVQTIRTDLRDLDEASLVQRRSGIVRLRQQSENIGYSPRMSISRLEKQHIALAVKNLVDNGARVALGTGTTVELCANMLATKEDLFVATNNIHAVLALQLAPKAVVMIAGGTVRLRDLDMIGSASSDFFENYRVDVAIFSCGGVSKSGEVLDYNSEEVAARKAIVDCAQETILVFDSEKYGRDLPCRLHNVWDYDKIVTWSEFGQDIREQCAKHGCEIVSMPKDL</sequence>
<dbReference type="SMART" id="SM00420">
    <property type="entry name" value="HTH_DEOR"/>
    <property type="match status" value="1"/>
</dbReference>
<dbReference type="Gene3D" id="1.10.10.10">
    <property type="entry name" value="Winged helix-like DNA-binding domain superfamily/Winged helix DNA-binding domain"/>
    <property type="match status" value="1"/>
</dbReference>